<dbReference type="EMBL" id="JACVVK020000158">
    <property type="protein sequence ID" value="KAK7487844.1"/>
    <property type="molecule type" value="Genomic_DNA"/>
</dbReference>
<evidence type="ECO:0000313" key="2">
    <source>
        <dbReference type="Proteomes" id="UP001519460"/>
    </source>
</evidence>
<accession>A0ABD0KL16</accession>
<proteinExistence type="predicted"/>
<keyword evidence="2" id="KW-1185">Reference proteome</keyword>
<dbReference type="AlphaFoldDB" id="A0ABD0KL16"/>
<comment type="caution">
    <text evidence="1">The sequence shown here is derived from an EMBL/GenBank/DDBJ whole genome shotgun (WGS) entry which is preliminary data.</text>
</comment>
<dbReference type="Proteomes" id="UP001519460">
    <property type="component" value="Unassembled WGS sequence"/>
</dbReference>
<gene>
    <name evidence="1" type="ORF">BaRGS_00020891</name>
</gene>
<protein>
    <submittedName>
        <fullName evidence="1">Uncharacterized protein</fullName>
    </submittedName>
</protein>
<sequence length="156" mass="17330">MLLVYSEHVSVHRSLVAQGGHIGSPQSQGGHGLKVFQRPDTTQEGILRRPTHYSNLSDSVSGASHYSDTAASIECFQTVKFSSVPTISDVKVVYTFRKTVACYRDPAPPGGRTGRMYRQIHSLCSRSFSNIFRPSVVSKLWTTVRNCRKEVQAKID</sequence>
<name>A0ABD0KL16_9CAEN</name>
<reference evidence="1 2" key="1">
    <citation type="journal article" date="2023" name="Sci. Data">
        <title>Genome assembly of the Korean intertidal mud-creeper Batillaria attramentaria.</title>
        <authorList>
            <person name="Patra A.K."/>
            <person name="Ho P.T."/>
            <person name="Jun S."/>
            <person name="Lee S.J."/>
            <person name="Kim Y."/>
            <person name="Won Y.J."/>
        </authorList>
    </citation>
    <scope>NUCLEOTIDE SEQUENCE [LARGE SCALE GENOMIC DNA]</scope>
    <source>
        <strain evidence="1">Wonlab-2016</strain>
    </source>
</reference>
<organism evidence="1 2">
    <name type="scientific">Batillaria attramentaria</name>
    <dbReference type="NCBI Taxonomy" id="370345"/>
    <lineage>
        <taxon>Eukaryota</taxon>
        <taxon>Metazoa</taxon>
        <taxon>Spiralia</taxon>
        <taxon>Lophotrochozoa</taxon>
        <taxon>Mollusca</taxon>
        <taxon>Gastropoda</taxon>
        <taxon>Caenogastropoda</taxon>
        <taxon>Sorbeoconcha</taxon>
        <taxon>Cerithioidea</taxon>
        <taxon>Batillariidae</taxon>
        <taxon>Batillaria</taxon>
    </lineage>
</organism>
<evidence type="ECO:0000313" key="1">
    <source>
        <dbReference type="EMBL" id="KAK7487844.1"/>
    </source>
</evidence>